<sequence>MGSRHRRGNSKALAGLPVPGAVEHRQAESTLQPPAKREKGRIDRAVAFQGRWSLLQLLQKMFAWAGFSIPVETIGSGDPPASSPSRPVRHAKKRLGRLACFLFAVVPCRLQNALGYLPPGSLGQSDIPEEIRKTPVKPCGKGSKRKQDDVALEDQQSWVEVLQEELPEQDDPNDATYEPSKSETDSEEYRSQNETETDLEFEEQDGVVVLKESPNPQVNRKGENVQATATGGDVPEKPAMPTHGEEASEKQAVANGGDEVAQEQQAAASSGGSCAQEQWAHASGYSDSQEQWVELSG</sequence>
<feature type="compositionally biased region" description="Acidic residues" evidence="1">
    <location>
        <begin position="164"/>
        <end position="173"/>
    </location>
</feature>
<keyword evidence="3" id="KW-1185">Reference proteome</keyword>
<evidence type="ECO:0000313" key="2">
    <source>
        <dbReference type="EMBL" id="KYO36024.1"/>
    </source>
</evidence>
<name>A0A151NGZ9_ALLMI</name>
<feature type="compositionally biased region" description="Basic and acidic residues" evidence="1">
    <location>
        <begin position="180"/>
        <end position="193"/>
    </location>
</feature>
<feature type="compositionally biased region" description="Low complexity" evidence="1">
    <location>
        <begin position="262"/>
        <end position="278"/>
    </location>
</feature>
<feature type="region of interest" description="Disordered" evidence="1">
    <location>
        <begin position="117"/>
        <end position="152"/>
    </location>
</feature>
<dbReference type="AlphaFoldDB" id="A0A151NGZ9"/>
<comment type="caution">
    <text evidence="2">The sequence shown here is derived from an EMBL/GenBank/DDBJ whole genome shotgun (WGS) entry which is preliminary data.</text>
</comment>
<feature type="region of interest" description="Disordered" evidence="1">
    <location>
        <begin position="164"/>
        <end position="297"/>
    </location>
</feature>
<dbReference type="Proteomes" id="UP000050525">
    <property type="component" value="Unassembled WGS sequence"/>
</dbReference>
<dbReference type="EMBL" id="AKHW03003034">
    <property type="protein sequence ID" value="KYO36024.1"/>
    <property type="molecule type" value="Genomic_DNA"/>
</dbReference>
<reference evidence="2 3" key="1">
    <citation type="journal article" date="2012" name="Genome Biol.">
        <title>Sequencing three crocodilian genomes to illuminate the evolution of archosaurs and amniotes.</title>
        <authorList>
            <person name="St John J.A."/>
            <person name="Braun E.L."/>
            <person name="Isberg S.R."/>
            <person name="Miles L.G."/>
            <person name="Chong A.Y."/>
            <person name="Gongora J."/>
            <person name="Dalzell P."/>
            <person name="Moran C."/>
            <person name="Bed'hom B."/>
            <person name="Abzhanov A."/>
            <person name="Burgess S.C."/>
            <person name="Cooksey A.M."/>
            <person name="Castoe T.A."/>
            <person name="Crawford N.G."/>
            <person name="Densmore L.D."/>
            <person name="Drew J.C."/>
            <person name="Edwards S.V."/>
            <person name="Faircloth B.C."/>
            <person name="Fujita M.K."/>
            <person name="Greenwold M.J."/>
            <person name="Hoffmann F.G."/>
            <person name="Howard J.M."/>
            <person name="Iguchi T."/>
            <person name="Janes D.E."/>
            <person name="Khan S.Y."/>
            <person name="Kohno S."/>
            <person name="de Koning A.J."/>
            <person name="Lance S.L."/>
            <person name="McCarthy F.M."/>
            <person name="McCormack J.E."/>
            <person name="Merchant M.E."/>
            <person name="Peterson D.G."/>
            <person name="Pollock D.D."/>
            <person name="Pourmand N."/>
            <person name="Raney B.J."/>
            <person name="Roessler K.A."/>
            <person name="Sanford J.R."/>
            <person name="Sawyer R.H."/>
            <person name="Schmidt C.J."/>
            <person name="Triplett E.W."/>
            <person name="Tuberville T.D."/>
            <person name="Venegas-Anaya M."/>
            <person name="Howard J.T."/>
            <person name="Jarvis E.D."/>
            <person name="Guillette L.J.Jr."/>
            <person name="Glenn T.C."/>
            <person name="Green R.E."/>
            <person name="Ray D.A."/>
        </authorList>
    </citation>
    <scope>NUCLEOTIDE SEQUENCE [LARGE SCALE GENOMIC DNA]</scope>
    <source>
        <strain evidence="2">KSC_2009_1</strain>
    </source>
</reference>
<protein>
    <submittedName>
        <fullName evidence="2">Oogenesis-related isoform B</fullName>
    </submittedName>
</protein>
<accession>A0A151NGZ9</accession>
<organism evidence="2 3">
    <name type="scientific">Alligator mississippiensis</name>
    <name type="common">American alligator</name>
    <dbReference type="NCBI Taxonomy" id="8496"/>
    <lineage>
        <taxon>Eukaryota</taxon>
        <taxon>Metazoa</taxon>
        <taxon>Chordata</taxon>
        <taxon>Craniata</taxon>
        <taxon>Vertebrata</taxon>
        <taxon>Euteleostomi</taxon>
        <taxon>Archelosauria</taxon>
        <taxon>Archosauria</taxon>
        <taxon>Crocodylia</taxon>
        <taxon>Alligatoridae</taxon>
        <taxon>Alligatorinae</taxon>
        <taxon>Alligator</taxon>
    </lineage>
</organism>
<evidence type="ECO:0000313" key="3">
    <source>
        <dbReference type="Proteomes" id="UP000050525"/>
    </source>
</evidence>
<evidence type="ECO:0000256" key="1">
    <source>
        <dbReference type="SAM" id="MobiDB-lite"/>
    </source>
</evidence>
<dbReference type="STRING" id="8496.A0A151NGZ9"/>
<feature type="region of interest" description="Disordered" evidence="1">
    <location>
        <begin position="1"/>
        <end position="39"/>
    </location>
</feature>
<proteinExistence type="predicted"/>
<gene>
    <name evidence="2" type="primary">ORG</name>
    <name evidence="2" type="ORF">Y1Q_0012008</name>
</gene>
<feature type="compositionally biased region" description="Acidic residues" evidence="1">
    <location>
        <begin position="195"/>
        <end position="205"/>
    </location>
</feature>